<dbReference type="EMBL" id="PGCI01000501">
    <property type="protein sequence ID" value="PLW25874.1"/>
    <property type="molecule type" value="Genomic_DNA"/>
</dbReference>
<evidence type="ECO:0000313" key="2">
    <source>
        <dbReference type="EMBL" id="PLW25874.1"/>
    </source>
</evidence>
<feature type="compositionally biased region" description="Polar residues" evidence="1">
    <location>
        <begin position="1"/>
        <end position="15"/>
    </location>
</feature>
<organism evidence="2 3">
    <name type="scientific">Puccinia coronata f. sp. avenae</name>
    <dbReference type="NCBI Taxonomy" id="200324"/>
    <lineage>
        <taxon>Eukaryota</taxon>
        <taxon>Fungi</taxon>
        <taxon>Dikarya</taxon>
        <taxon>Basidiomycota</taxon>
        <taxon>Pucciniomycotina</taxon>
        <taxon>Pucciniomycetes</taxon>
        <taxon>Pucciniales</taxon>
        <taxon>Pucciniaceae</taxon>
        <taxon>Puccinia</taxon>
    </lineage>
</organism>
<comment type="caution">
    <text evidence="2">The sequence shown here is derived from an EMBL/GenBank/DDBJ whole genome shotgun (WGS) entry which is preliminary data.</text>
</comment>
<gene>
    <name evidence="2" type="ORF">PCASD_23504</name>
</gene>
<sequence>MLPRNPQQAPATTTPIGIDPIPHQCQPHIILSRMLGRPGNERFPGSLGVQRRRRGLVEVANTTDQQNTTNQPTPQKVVVLPGCKQQQSFIQRWDSQCALSDLEKQSIHAIQRAASKKPLPASITLRSQKTLNSQATPPSSTRSNSPASSLRRLIHSGKPPPDLGPAEQQTPIASIDRFNDWFAAIASQIEADSESVYLNHLSTTATLSLIILFSSLINALPSGIPTGNYITHSASYQGSYPSYYYGQQLAPYGYGQYLAPAYYSSGQGAVILARSGRALGLPDDFVTSENSPPVRFGAAALSPSGRHTNGLFPNPLSAS</sequence>
<reference evidence="2 3" key="1">
    <citation type="submission" date="2017-11" db="EMBL/GenBank/DDBJ databases">
        <title>De novo assembly and phasing of dikaryotic genomes from two isolates of Puccinia coronata f. sp. avenae, the causal agent of oat crown rust.</title>
        <authorList>
            <person name="Miller M.E."/>
            <person name="Zhang Y."/>
            <person name="Omidvar V."/>
            <person name="Sperschneider J."/>
            <person name="Schwessinger B."/>
            <person name="Raley C."/>
            <person name="Palmer J.M."/>
            <person name="Garnica D."/>
            <person name="Upadhyaya N."/>
            <person name="Rathjen J."/>
            <person name="Taylor J.M."/>
            <person name="Park R.F."/>
            <person name="Dodds P.N."/>
            <person name="Hirsch C.D."/>
            <person name="Kianian S.F."/>
            <person name="Figueroa M."/>
        </authorList>
    </citation>
    <scope>NUCLEOTIDE SEQUENCE [LARGE SCALE GENOMIC DNA]</scope>
    <source>
        <strain evidence="2">12SD80</strain>
    </source>
</reference>
<dbReference type="Proteomes" id="UP000235392">
    <property type="component" value="Unassembled WGS sequence"/>
</dbReference>
<accession>A0A2N5TK81</accession>
<evidence type="ECO:0000313" key="3">
    <source>
        <dbReference type="Proteomes" id="UP000235392"/>
    </source>
</evidence>
<feature type="region of interest" description="Disordered" evidence="1">
    <location>
        <begin position="127"/>
        <end position="168"/>
    </location>
</feature>
<dbReference type="AlphaFoldDB" id="A0A2N5TK81"/>
<proteinExistence type="predicted"/>
<feature type="region of interest" description="Disordered" evidence="1">
    <location>
        <begin position="1"/>
        <end position="23"/>
    </location>
</feature>
<protein>
    <submittedName>
        <fullName evidence="2">Uncharacterized protein</fullName>
    </submittedName>
</protein>
<evidence type="ECO:0000256" key="1">
    <source>
        <dbReference type="SAM" id="MobiDB-lite"/>
    </source>
</evidence>
<feature type="compositionally biased region" description="Low complexity" evidence="1">
    <location>
        <begin position="135"/>
        <end position="149"/>
    </location>
</feature>
<name>A0A2N5TK81_9BASI</name>